<organism evidence="1 2">
    <name type="scientific">Meloidogyne hapla</name>
    <name type="common">Root-knot nematode worm</name>
    <dbReference type="NCBI Taxonomy" id="6305"/>
    <lineage>
        <taxon>Eukaryota</taxon>
        <taxon>Metazoa</taxon>
        <taxon>Ecdysozoa</taxon>
        <taxon>Nematoda</taxon>
        <taxon>Chromadorea</taxon>
        <taxon>Rhabditida</taxon>
        <taxon>Tylenchina</taxon>
        <taxon>Tylenchomorpha</taxon>
        <taxon>Tylenchoidea</taxon>
        <taxon>Meloidogynidae</taxon>
        <taxon>Meloidogyninae</taxon>
        <taxon>Meloidogyne</taxon>
    </lineage>
</organism>
<name>A0A1I8BB09_MELHA</name>
<dbReference type="AlphaFoldDB" id="A0A1I8BB09"/>
<accession>A0A1I8BB09</accession>
<reference evidence="2" key="1">
    <citation type="submission" date="2016-11" db="UniProtKB">
        <authorList>
            <consortium name="WormBaseParasite"/>
        </authorList>
    </citation>
    <scope>IDENTIFICATION</scope>
</reference>
<dbReference type="WBParaSite" id="MhA1_Contig18.frz3.gene8">
    <property type="protein sequence ID" value="MhA1_Contig18.frz3.gene8"/>
    <property type="gene ID" value="MhA1_Contig18.frz3.gene8"/>
</dbReference>
<protein>
    <submittedName>
        <fullName evidence="2">Uncharacterized protein</fullName>
    </submittedName>
</protein>
<keyword evidence="1" id="KW-1185">Reference proteome</keyword>
<proteinExistence type="predicted"/>
<evidence type="ECO:0000313" key="2">
    <source>
        <dbReference type="WBParaSite" id="MhA1_Contig18.frz3.gene8"/>
    </source>
</evidence>
<dbReference type="Proteomes" id="UP000095281">
    <property type="component" value="Unplaced"/>
</dbReference>
<evidence type="ECO:0000313" key="1">
    <source>
        <dbReference type="Proteomes" id="UP000095281"/>
    </source>
</evidence>
<sequence length="140" mass="16686">MSQNLQIIKTLRLDALSRKLTSQRDFALNNCEHDKEYTKQQICKRIDEKLEQVENEMKQIEDNFYDEIVSSFNSNHQTNKLSKQRLGRLKWGINRYLTSNNENNKIQQNLRSKRSKYSNLPLMIAQLPKNKIMEDLELIL</sequence>